<feature type="non-terminal residue" evidence="1">
    <location>
        <position position="230"/>
    </location>
</feature>
<comment type="caution">
    <text evidence="1">The sequence shown here is derived from an EMBL/GenBank/DDBJ whole genome shotgun (WGS) entry which is preliminary data.</text>
</comment>
<keyword evidence="2" id="KW-1185">Reference proteome</keyword>
<name>A0ABU6WSV0_9FABA</name>
<gene>
    <name evidence="1" type="ORF">PIB30_085850</name>
</gene>
<evidence type="ECO:0000313" key="2">
    <source>
        <dbReference type="Proteomes" id="UP001341840"/>
    </source>
</evidence>
<organism evidence="1 2">
    <name type="scientific">Stylosanthes scabra</name>
    <dbReference type="NCBI Taxonomy" id="79078"/>
    <lineage>
        <taxon>Eukaryota</taxon>
        <taxon>Viridiplantae</taxon>
        <taxon>Streptophyta</taxon>
        <taxon>Embryophyta</taxon>
        <taxon>Tracheophyta</taxon>
        <taxon>Spermatophyta</taxon>
        <taxon>Magnoliopsida</taxon>
        <taxon>eudicotyledons</taxon>
        <taxon>Gunneridae</taxon>
        <taxon>Pentapetalae</taxon>
        <taxon>rosids</taxon>
        <taxon>fabids</taxon>
        <taxon>Fabales</taxon>
        <taxon>Fabaceae</taxon>
        <taxon>Papilionoideae</taxon>
        <taxon>50 kb inversion clade</taxon>
        <taxon>dalbergioids sensu lato</taxon>
        <taxon>Dalbergieae</taxon>
        <taxon>Pterocarpus clade</taxon>
        <taxon>Stylosanthes</taxon>
    </lineage>
</organism>
<protein>
    <submittedName>
        <fullName evidence="1">Uncharacterized protein</fullName>
    </submittedName>
</protein>
<accession>A0ABU6WSV0</accession>
<evidence type="ECO:0000313" key="1">
    <source>
        <dbReference type="EMBL" id="MED6188427.1"/>
    </source>
</evidence>
<dbReference type="EMBL" id="JASCZI010182690">
    <property type="protein sequence ID" value="MED6188427.1"/>
    <property type="molecule type" value="Genomic_DNA"/>
</dbReference>
<reference evidence="1 2" key="1">
    <citation type="journal article" date="2023" name="Plants (Basel)">
        <title>Bridging the Gap: Combining Genomics and Transcriptomics Approaches to Understand Stylosanthes scabra, an Orphan Legume from the Brazilian Caatinga.</title>
        <authorList>
            <person name="Ferreira-Neto J.R.C."/>
            <person name="da Silva M.D."/>
            <person name="Binneck E."/>
            <person name="de Melo N.F."/>
            <person name="da Silva R.H."/>
            <person name="de Melo A.L.T.M."/>
            <person name="Pandolfi V."/>
            <person name="Bustamante F.O."/>
            <person name="Brasileiro-Vidal A.C."/>
            <person name="Benko-Iseppon A.M."/>
        </authorList>
    </citation>
    <scope>NUCLEOTIDE SEQUENCE [LARGE SCALE GENOMIC DNA]</scope>
    <source>
        <tissue evidence="1">Leaves</tissue>
    </source>
</reference>
<dbReference type="Proteomes" id="UP001341840">
    <property type="component" value="Unassembled WGS sequence"/>
</dbReference>
<proteinExistence type="predicted"/>
<sequence length="230" mass="25033">MQDLHYKNLPPKATLFLGNASKRLPIHRIGVAFASVPWFRRLGITLCSIDFQPFLRKPTTTVSPVTLRHHPAAAPRHSRSTSDPVAVAAVAIEHCRRLSLTPSLSLTLNLTLTPSLSLTLTPPPSAPLSDTEPTSQSCEVRNRCLQPHAVLTGSFPLPQQSSSSSSSEGWIFLCGADVVSNGKCAEQEGIEELAIRFFSTRLPLVEGSSFVYLAPALVILNTEFQNLTEH</sequence>